<dbReference type="EMBL" id="CP011797">
    <property type="protein sequence ID" value="ATX75854.1"/>
    <property type="molecule type" value="Genomic_DNA"/>
</dbReference>
<evidence type="ECO:0000313" key="1">
    <source>
        <dbReference type="EMBL" id="ATX75854.1"/>
    </source>
</evidence>
<organism evidence="1 2">
    <name type="scientific">Reinekea forsetii</name>
    <dbReference type="NCBI Taxonomy" id="1336806"/>
    <lineage>
        <taxon>Bacteria</taxon>
        <taxon>Pseudomonadati</taxon>
        <taxon>Pseudomonadota</taxon>
        <taxon>Gammaproteobacteria</taxon>
        <taxon>Oceanospirillales</taxon>
        <taxon>Saccharospirillaceae</taxon>
        <taxon>Reinekea</taxon>
    </lineage>
</organism>
<reference evidence="1 2" key="1">
    <citation type="journal article" date="2017" name="Environ. Microbiol.">
        <title>Genomic and physiological analyses of 'Reinekea forsetii' reveal a versatile opportunistic lifestyle during spring algae blooms.</title>
        <authorList>
            <person name="Avci B."/>
            <person name="Hahnke R.L."/>
            <person name="Chafee M."/>
            <person name="Fischer T."/>
            <person name="Gruber-Vodicka H."/>
            <person name="Tegetmeyer H.E."/>
            <person name="Harder J."/>
            <person name="Fuchs B.M."/>
            <person name="Amann R.I."/>
            <person name="Teeling H."/>
        </authorList>
    </citation>
    <scope>NUCLEOTIDE SEQUENCE [LARGE SCALE GENOMIC DNA]</scope>
    <source>
        <strain evidence="1 2">Hel1_31_D35</strain>
    </source>
</reference>
<protein>
    <submittedName>
        <fullName evidence="1">Uncharacterized protein</fullName>
    </submittedName>
</protein>
<dbReference type="Proteomes" id="UP000229757">
    <property type="component" value="Chromosome"/>
</dbReference>
<gene>
    <name evidence="1" type="ORF">REIFOR_00686</name>
</gene>
<dbReference type="KEGG" id="rfo:REIFOR_00686"/>
<sequence length="39" mass="4547">MDQGELHRKRLRYLKEKPAFSGLNQQAPVLPGRLSNWVI</sequence>
<accession>A0A2K8KRB9</accession>
<dbReference type="AlphaFoldDB" id="A0A2K8KRB9"/>
<proteinExistence type="predicted"/>
<name>A0A2K8KRB9_9GAMM</name>
<evidence type="ECO:0000313" key="2">
    <source>
        <dbReference type="Proteomes" id="UP000229757"/>
    </source>
</evidence>
<keyword evidence="2" id="KW-1185">Reference proteome</keyword>